<keyword evidence="1" id="KW-0732">Signal</keyword>
<feature type="signal peptide" evidence="1">
    <location>
        <begin position="1"/>
        <end position="23"/>
    </location>
</feature>
<keyword evidence="3" id="KW-1185">Reference proteome</keyword>
<reference evidence="2 3" key="1">
    <citation type="submission" date="2019-07" db="EMBL/GenBank/DDBJ databases">
        <title>Whole genome shotgun sequence of Deinococcus cellulosilyticus NBRC 106333.</title>
        <authorList>
            <person name="Hosoyama A."/>
            <person name="Uohara A."/>
            <person name="Ohji S."/>
            <person name="Ichikawa N."/>
        </authorList>
    </citation>
    <scope>NUCLEOTIDE SEQUENCE [LARGE SCALE GENOMIC DNA]</scope>
    <source>
        <strain evidence="2 3">NBRC 106333</strain>
    </source>
</reference>
<proteinExistence type="predicted"/>
<gene>
    <name evidence="2" type="ORF">DC3_39340</name>
</gene>
<accession>A0A511N608</accession>
<sequence>MKRNLIQTTFVSVLMAGMGSALADTSLGFGASYQFLTGNNNVNNTGLFVQFDQSGLLVGSRLEAGIQQGNNPGFNLKAAVMAELPAALGLTLKFGAGPEVLRDTRNNSWAVSGYVFASPEFDLALGLSAFAELSYSKVLYAQVPTPDAFGVKAGVRFTF</sequence>
<comment type="caution">
    <text evidence="2">The sequence shown here is derived from an EMBL/GenBank/DDBJ whole genome shotgun (WGS) entry which is preliminary data.</text>
</comment>
<evidence type="ECO:0008006" key="4">
    <source>
        <dbReference type="Google" id="ProtNLM"/>
    </source>
</evidence>
<evidence type="ECO:0000313" key="2">
    <source>
        <dbReference type="EMBL" id="GEM48299.1"/>
    </source>
</evidence>
<dbReference type="OrthoDB" id="9836994at2"/>
<dbReference type="AlphaFoldDB" id="A0A511N608"/>
<protein>
    <recommendedName>
        <fullName evidence="4">Outer membrane protein beta-barrel domain-containing protein</fullName>
    </recommendedName>
</protein>
<dbReference type="EMBL" id="BJXB01000019">
    <property type="protein sequence ID" value="GEM48299.1"/>
    <property type="molecule type" value="Genomic_DNA"/>
</dbReference>
<dbReference type="Proteomes" id="UP000321306">
    <property type="component" value="Unassembled WGS sequence"/>
</dbReference>
<evidence type="ECO:0000313" key="3">
    <source>
        <dbReference type="Proteomes" id="UP000321306"/>
    </source>
</evidence>
<name>A0A511N608_DEIC1</name>
<evidence type="ECO:0000256" key="1">
    <source>
        <dbReference type="SAM" id="SignalP"/>
    </source>
</evidence>
<feature type="chain" id="PRO_5021944754" description="Outer membrane protein beta-barrel domain-containing protein" evidence="1">
    <location>
        <begin position="24"/>
        <end position="159"/>
    </location>
</feature>
<dbReference type="RefSeq" id="WP_146887261.1">
    <property type="nucleotide sequence ID" value="NZ_BJXB01000019.1"/>
</dbReference>
<organism evidence="2 3">
    <name type="scientific">Deinococcus cellulosilyticus (strain DSM 18568 / NBRC 106333 / KACC 11606 / 5516J-15)</name>
    <dbReference type="NCBI Taxonomy" id="1223518"/>
    <lineage>
        <taxon>Bacteria</taxon>
        <taxon>Thermotogati</taxon>
        <taxon>Deinococcota</taxon>
        <taxon>Deinococci</taxon>
        <taxon>Deinococcales</taxon>
        <taxon>Deinococcaceae</taxon>
        <taxon>Deinococcus</taxon>
    </lineage>
</organism>